<feature type="chain" id="PRO_5042700954" evidence="3">
    <location>
        <begin position="21"/>
        <end position="295"/>
    </location>
</feature>
<keyword evidence="2" id="KW-0812">Transmembrane</keyword>
<dbReference type="AlphaFoldDB" id="A0A2W1EAL1"/>
<evidence type="ECO:0000256" key="2">
    <source>
        <dbReference type="SAM" id="Phobius"/>
    </source>
</evidence>
<evidence type="ECO:0000256" key="3">
    <source>
        <dbReference type="SAM" id="SignalP"/>
    </source>
</evidence>
<dbReference type="CDD" id="cd12087">
    <property type="entry name" value="TM_EGFR-like"/>
    <property type="match status" value="1"/>
</dbReference>
<keyword evidence="3" id="KW-0732">Signal</keyword>
<protein>
    <submittedName>
        <fullName evidence="4">SKG6 multi-domain protein</fullName>
    </submittedName>
</protein>
<keyword evidence="2" id="KW-1133">Transmembrane helix</keyword>
<reference evidence="5" key="3">
    <citation type="journal article" date="2022" name="bioRxiv">
        <title>A global pangenome for the wheat fungal pathogen Pyrenophora tritici-repentis and prediction of effector protein structural homology.</title>
        <authorList>
            <person name="Moolhuijzen P."/>
            <person name="See P.T."/>
            <person name="Shi G."/>
            <person name="Powell H.R."/>
            <person name="Cockram J."/>
            <person name="Jorgensen L.N."/>
            <person name="Benslimane H."/>
            <person name="Strelkov S.E."/>
            <person name="Turner J."/>
            <person name="Liu Z."/>
            <person name="Moffat C.S."/>
        </authorList>
    </citation>
    <scope>NUCLEOTIDE SEQUENCE</scope>
    <source>
        <strain evidence="5">86-124</strain>
    </source>
</reference>
<evidence type="ECO:0000313" key="7">
    <source>
        <dbReference type="Proteomes" id="UP000249757"/>
    </source>
</evidence>
<feature type="region of interest" description="Disordered" evidence="1">
    <location>
        <begin position="167"/>
        <end position="206"/>
    </location>
</feature>
<sequence>MRRFYNIILLITFYISTTSCLCYFPDGTLVERDTPCSTAANSTCCGQGFACLSNNLCAVTSHVDAGPGQSTYVRGSCTDKTWNSAECPTFCLNWDHGDNPAGGMGIAKCPYIEERFYCLDRFAEGFSAEQMCSNSSNYFAFADVATTATVVGVTSSSSAITTSTITTPAAPLSSSSSSSSSIGASATATSTSSSPPSQDNQNTSSSSNNNAIAIGAGVGAPLGVIAISVALFLFYRHRRHQRLGPKTANQPDEFVPPATTHDYKPRPGDVVYERWEAPSSGPQEMPAENIPHELR</sequence>
<feature type="transmembrane region" description="Helical" evidence="2">
    <location>
        <begin position="211"/>
        <end position="235"/>
    </location>
</feature>
<dbReference type="EMBL" id="NQIK02000004">
    <property type="protein sequence ID" value="KAF7571451.1"/>
    <property type="molecule type" value="Genomic_DNA"/>
</dbReference>
<dbReference type="OMA" id="WASPECA"/>
<evidence type="ECO:0000313" key="4">
    <source>
        <dbReference type="EMBL" id="KAF7571451.1"/>
    </source>
</evidence>
<keyword evidence="7" id="KW-1185">Reference proteome</keyword>
<reference evidence="4 6" key="1">
    <citation type="journal article" date="2018" name="BMC Genomics">
        <title>Comparative genomics of the wheat fungal pathogen Pyrenophora tritici-repentis reveals chromosomal variations and genome plasticity.</title>
        <authorList>
            <person name="Moolhuijzen P."/>
            <person name="See P.T."/>
            <person name="Hane J.K."/>
            <person name="Shi G."/>
            <person name="Liu Z."/>
            <person name="Oliver R.P."/>
            <person name="Moffat C.S."/>
        </authorList>
    </citation>
    <scope>NUCLEOTIDE SEQUENCE [LARGE SCALE GENOMIC DNA]</scope>
    <source>
        <strain evidence="4">M4</strain>
    </source>
</reference>
<comment type="caution">
    <text evidence="4">The sequence shown here is derived from an EMBL/GenBank/DDBJ whole genome shotgun (WGS) entry which is preliminary data.</text>
</comment>
<keyword evidence="2" id="KW-0472">Membrane</keyword>
<accession>A0A2W1EAL1</accession>
<proteinExistence type="predicted"/>
<evidence type="ECO:0000313" key="6">
    <source>
        <dbReference type="Proteomes" id="UP000245464"/>
    </source>
</evidence>
<dbReference type="Proteomes" id="UP000249757">
    <property type="component" value="Unassembled WGS sequence"/>
</dbReference>
<dbReference type="PROSITE" id="PS51257">
    <property type="entry name" value="PROKAR_LIPOPROTEIN"/>
    <property type="match status" value="1"/>
</dbReference>
<feature type="region of interest" description="Disordered" evidence="1">
    <location>
        <begin position="276"/>
        <end position="295"/>
    </location>
</feature>
<name>A0A2W1EAL1_9PLEO</name>
<dbReference type="OrthoDB" id="5215637at2759"/>
<feature type="region of interest" description="Disordered" evidence="1">
    <location>
        <begin position="244"/>
        <end position="267"/>
    </location>
</feature>
<reference evidence="7" key="4">
    <citation type="journal article" date="2022" name="Microb. Genom.">
        <title>A global pangenome for the wheat fungal pathogen Pyrenophora tritici-repentis and prediction of effector protein structural homology.</title>
        <authorList>
            <person name="Moolhuijzen P.M."/>
            <person name="See P.T."/>
            <person name="Shi G."/>
            <person name="Powell H.R."/>
            <person name="Cockram J."/>
            <person name="Jorgensen L.N."/>
            <person name="Benslimane H."/>
            <person name="Strelkov S.E."/>
            <person name="Turner J."/>
            <person name="Liu Z."/>
            <person name="Moffat C.S."/>
        </authorList>
    </citation>
    <scope>NUCLEOTIDE SEQUENCE [LARGE SCALE GENOMIC DNA]</scope>
</reference>
<evidence type="ECO:0000313" key="5">
    <source>
        <dbReference type="EMBL" id="KAI1510616.1"/>
    </source>
</evidence>
<feature type="signal peptide" evidence="3">
    <location>
        <begin position="1"/>
        <end position="20"/>
    </location>
</feature>
<dbReference type="Proteomes" id="UP000245464">
    <property type="component" value="Chromosome 4"/>
</dbReference>
<reference evidence="5" key="2">
    <citation type="submission" date="2021-05" db="EMBL/GenBank/DDBJ databases">
        <authorList>
            <person name="Moolhuijzen P.M."/>
            <person name="Moffat C.S."/>
        </authorList>
    </citation>
    <scope>NUCLEOTIDE SEQUENCE</scope>
    <source>
        <strain evidence="5">86-124</strain>
    </source>
</reference>
<organism evidence="4 6">
    <name type="scientific">Pyrenophora tritici-repentis</name>
    <dbReference type="NCBI Taxonomy" id="45151"/>
    <lineage>
        <taxon>Eukaryota</taxon>
        <taxon>Fungi</taxon>
        <taxon>Dikarya</taxon>
        <taxon>Ascomycota</taxon>
        <taxon>Pezizomycotina</taxon>
        <taxon>Dothideomycetes</taxon>
        <taxon>Pleosporomycetidae</taxon>
        <taxon>Pleosporales</taxon>
        <taxon>Pleosporineae</taxon>
        <taxon>Pleosporaceae</taxon>
        <taxon>Pyrenophora</taxon>
    </lineage>
</organism>
<evidence type="ECO:0000256" key="1">
    <source>
        <dbReference type="SAM" id="MobiDB-lite"/>
    </source>
</evidence>
<dbReference type="EMBL" id="NRDI02000016">
    <property type="protein sequence ID" value="KAI1510616.1"/>
    <property type="molecule type" value="Genomic_DNA"/>
</dbReference>
<gene>
    <name evidence="5" type="ORF">Ptr86124_010421</name>
    <name evidence="4" type="ORF">PtrM4_089510</name>
</gene>